<keyword evidence="2" id="KW-0722">Serine protease inhibitor</keyword>
<protein>
    <recommendedName>
        <fullName evidence="4">Kazal-like domain-containing protein</fullName>
    </recommendedName>
</protein>
<gene>
    <name evidence="5" type="ORF">OSB1V03_LOCUS7285</name>
</gene>
<dbReference type="InterPro" id="IPR002350">
    <property type="entry name" value="Kazal_dom"/>
</dbReference>
<dbReference type="SUPFAM" id="SSF100895">
    <property type="entry name" value="Kazal-type serine protease inhibitors"/>
    <property type="match status" value="3"/>
</dbReference>
<dbReference type="PANTHER" id="PTHR10913:SF45">
    <property type="entry name" value="FOLLISTATIN, ISOFORM A-RELATED"/>
    <property type="match status" value="1"/>
</dbReference>
<evidence type="ECO:0000256" key="1">
    <source>
        <dbReference type="ARBA" id="ARBA00022690"/>
    </source>
</evidence>
<dbReference type="GO" id="GO:0030154">
    <property type="term" value="P:cell differentiation"/>
    <property type="evidence" value="ECO:0007669"/>
    <property type="project" value="TreeGrafter"/>
</dbReference>
<reference evidence="5" key="1">
    <citation type="submission" date="2020-11" db="EMBL/GenBank/DDBJ databases">
        <authorList>
            <person name="Tran Van P."/>
        </authorList>
    </citation>
    <scope>NUCLEOTIDE SEQUENCE</scope>
</reference>
<dbReference type="GO" id="GO:0005576">
    <property type="term" value="C:extracellular region"/>
    <property type="evidence" value="ECO:0007669"/>
    <property type="project" value="TreeGrafter"/>
</dbReference>
<keyword evidence="6" id="KW-1185">Reference proteome</keyword>
<evidence type="ECO:0000313" key="5">
    <source>
        <dbReference type="EMBL" id="CAD7626853.1"/>
    </source>
</evidence>
<dbReference type="Gene3D" id="3.30.60.30">
    <property type="match status" value="3"/>
</dbReference>
<dbReference type="InterPro" id="IPR050653">
    <property type="entry name" value="Prot_Inhib_GrowthFact_Antg"/>
</dbReference>
<feature type="domain" description="Kazal-like" evidence="4">
    <location>
        <begin position="152"/>
        <end position="199"/>
    </location>
</feature>
<dbReference type="CDD" id="cd00104">
    <property type="entry name" value="KAZAL_FS"/>
    <property type="match status" value="2"/>
</dbReference>
<dbReference type="Pfam" id="PF07648">
    <property type="entry name" value="Kazal_2"/>
    <property type="match status" value="3"/>
</dbReference>
<evidence type="ECO:0000256" key="3">
    <source>
        <dbReference type="ARBA" id="ARBA00023157"/>
    </source>
</evidence>
<proteinExistence type="predicted"/>
<evidence type="ECO:0000259" key="4">
    <source>
        <dbReference type="PROSITE" id="PS51465"/>
    </source>
</evidence>
<organism evidence="5">
    <name type="scientific">Medioppia subpectinata</name>
    <dbReference type="NCBI Taxonomy" id="1979941"/>
    <lineage>
        <taxon>Eukaryota</taxon>
        <taxon>Metazoa</taxon>
        <taxon>Ecdysozoa</taxon>
        <taxon>Arthropoda</taxon>
        <taxon>Chelicerata</taxon>
        <taxon>Arachnida</taxon>
        <taxon>Acari</taxon>
        <taxon>Acariformes</taxon>
        <taxon>Sarcoptiformes</taxon>
        <taxon>Oribatida</taxon>
        <taxon>Brachypylina</taxon>
        <taxon>Oppioidea</taxon>
        <taxon>Oppiidae</taxon>
        <taxon>Medioppia</taxon>
    </lineage>
</organism>
<keyword evidence="3" id="KW-1015">Disulfide bond</keyword>
<dbReference type="AlphaFoldDB" id="A0A7R9KP89"/>
<dbReference type="OrthoDB" id="6614329at2759"/>
<dbReference type="EMBL" id="OC858787">
    <property type="protein sequence ID" value="CAD7626853.1"/>
    <property type="molecule type" value="Genomic_DNA"/>
</dbReference>
<evidence type="ECO:0000256" key="2">
    <source>
        <dbReference type="ARBA" id="ARBA00022900"/>
    </source>
</evidence>
<accession>A0A7R9KP89</accession>
<sequence>KQWDENCFYFVTKFGVFQGICVGNEDLAEEATTDCPHECNDNKSNKSDTICASNGNTYESICRMKLFNCSLTQVDWEHCRGRHPLCPSDCLDIQDPVCAEGRALDSCPDTCLEFPKPVCGTDGQIYLNECQLRQMNCDQDVKVVPMNQCAKKSSCPEQCLAIYDPVCGSDGKVYLNHCKMLYENCETSIKRMPLRFCVGDDEQKL</sequence>
<dbReference type="PANTHER" id="PTHR10913">
    <property type="entry name" value="FOLLISTATIN-RELATED"/>
    <property type="match status" value="1"/>
</dbReference>
<dbReference type="Proteomes" id="UP000759131">
    <property type="component" value="Unassembled WGS sequence"/>
</dbReference>
<keyword evidence="1" id="KW-0646">Protease inhibitor</keyword>
<name>A0A7R9KP89_9ACAR</name>
<evidence type="ECO:0000313" key="6">
    <source>
        <dbReference type="Proteomes" id="UP000759131"/>
    </source>
</evidence>
<feature type="domain" description="Kazal-like" evidence="4">
    <location>
        <begin position="101"/>
        <end position="151"/>
    </location>
</feature>
<dbReference type="EMBL" id="CAJPIZ010004212">
    <property type="protein sequence ID" value="CAG2107283.1"/>
    <property type="molecule type" value="Genomic_DNA"/>
</dbReference>
<dbReference type="InterPro" id="IPR036058">
    <property type="entry name" value="Kazal_dom_sf"/>
</dbReference>
<feature type="non-terminal residue" evidence="5">
    <location>
        <position position="1"/>
    </location>
</feature>
<dbReference type="PROSITE" id="PS51465">
    <property type="entry name" value="KAZAL_2"/>
    <property type="match status" value="2"/>
</dbReference>
<dbReference type="SMART" id="SM00280">
    <property type="entry name" value="KAZAL"/>
    <property type="match status" value="3"/>
</dbReference>